<keyword evidence="1" id="KW-0596">Phosphopantetheine</keyword>
<dbReference type="Gene3D" id="1.10.1200.10">
    <property type="entry name" value="ACP-like"/>
    <property type="match status" value="1"/>
</dbReference>
<evidence type="ECO:0000256" key="2">
    <source>
        <dbReference type="ARBA" id="ARBA00022553"/>
    </source>
</evidence>
<dbReference type="InterPro" id="IPR036736">
    <property type="entry name" value="ACP-like_sf"/>
</dbReference>
<dbReference type="AlphaFoldDB" id="A0AAU8K311"/>
<keyword evidence="2" id="KW-0597">Phosphoprotein</keyword>
<accession>A0AAU8K311</accession>
<dbReference type="RefSeq" id="WP_354644039.1">
    <property type="nucleotide sequence ID" value="NZ_CP159872.1"/>
</dbReference>
<feature type="domain" description="Carrier" evidence="3">
    <location>
        <begin position="9"/>
        <end position="62"/>
    </location>
</feature>
<dbReference type="Pfam" id="PF00550">
    <property type="entry name" value="PP-binding"/>
    <property type="match status" value="1"/>
</dbReference>
<dbReference type="PROSITE" id="PS00012">
    <property type="entry name" value="PHOSPHOPANTETHEINE"/>
    <property type="match status" value="1"/>
</dbReference>
<proteinExistence type="predicted"/>
<sequence length="84" mass="8739">MTPELTYSELAALLKSRAGITVDPIDLERPGVTFEEFGVDSLGLLGVVGDLENRRGTPIASGAETSKSPADFLEAVNSSMKAGA</sequence>
<dbReference type="SUPFAM" id="SSF47336">
    <property type="entry name" value="ACP-like"/>
    <property type="match status" value="1"/>
</dbReference>
<protein>
    <submittedName>
        <fullName evidence="4">Acyl carrier protein</fullName>
    </submittedName>
</protein>
<gene>
    <name evidence="4" type="ORF">ABWK59_31360</name>
</gene>
<evidence type="ECO:0000259" key="3">
    <source>
        <dbReference type="Pfam" id="PF00550"/>
    </source>
</evidence>
<name>A0AAU8K311_9ACTN</name>
<evidence type="ECO:0000256" key="1">
    <source>
        <dbReference type="ARBA" id="ARBA00022450"/>
    </source>
</evidence>
<evidence type="ECO:0000313" key="4">
    <source>
        <dbReference type="EMBL" id="XCM83104.1"/>
    </source>
</evidence>
<reference evidence="4" key="1">
    <citation type="submission" date="2024-06" db="EMBL/GenBank/DDBJ databases">
        <title>The genome sequences of Kitasatospora sp. strain HUAS MG31.</title>
        <authorList>
            <person name="Mo P."/>
        </authorList>
    </citation>
    <scope>NUCLEOTIDE SEQUENCE</scope>
    <source>
        <strain evidence="4">HUAS MG31</strain>
    </source>
</reference>
<organism evidence="4">
    <name type="scientific">Kitasatospora camelliae</name>
    <dbReference type="NCBI Taxonomy" id="3156397"/>
    <lineage>
        <taxon>Bacteria</taxon>
        <taxon>Bacillati</taxon>
        <taxon>Actinomycetota</taxon>
        <taxon>Actinomycetes</taxon>
        <taxon>Kitasatosporales</taxon>
        <taxon>Streptomycetaceae</taxon>
        <taxon>Kitasatospora</taxon>
    </lineage>
</organism>
<dbReference type="InterPro" id="IPR009081">
    <property type="entry name" value="PP-bd_ACP"/>
</dbReference>
<dbReference type="KEGG" id="kcm:ABWK59_31360"/>
<dbReference type="EMBL" id="CP159872">
    <property type="protein sequence ID" value="XCM83104.1"/>
    <property type="molecule type" value="Genomic_DNA"/>
</dbReference>
<dbReference type="InterPro" id="IPR006162">
    <property type="entry name" value="Ppantetheine_attach_site"/>
</dbReference>